<evidence type="ECO:0000313" key="8">
    <source>
        <dbReference type="EMBL" id="CAD7235525.1"/>
    </source>
</evidence>
<evidence type="ECO:0000256" key="1">
    <source>
        <dbReference type="ARBA" id="ARBA00004141"/>
    </source>
</evidence>
<dbReference type="PANTHER" id="PTHR10766">
    <property type="entry name" value="TRANSMEMBRANE 9 SUPERFAMILY PROTEIN"/>
    <property type="match status" value="1"/>
</dbReference>
<proteinExistence type="inferred from homology"/>
<keyword evidence="4" id="KW-0732">Signal</keyword>
<organism evidence="8">
    <name type="scientific">Cyprideis torosa</name>
    <dbReference type="NCBI Taxonomy" id="163714"/>
    <lineage>
        <taxon>Eukaryota</taxon>
        <taxon>Metazoa</taxon>
        <taxon>Ecdysozoa</taxon>
        <taxon>Arthropoda</taxon>
        <taxon>Crustacea</taxon>
        <taxon>Oligostraca</taxon>
        <taxon>Ostracoda</taxon>
        <taxon>Podocopa</taxon>
        <taxon>Podocopida</taxon>
        <taxon>Cytherocopina</taxon>
        <taxon>Cytheroidea</taxon>
        <taxon>Cytherideidae</taxon>
        <taxon>Cyprideis</taxon>
    </lineage>
</organism>
<name>A0A7R8WUQ4_9CRUS</name>
<dbReference type="EMBL" id="OB673262">
    <property type="protein sequence ID" value="CAD7235525.1"/>
    <property type="molecule type" value="Genomic_DNA"/>
</dbReference>
<keyword evidence="6 7" id="KW-0472">Membrane</keyword>
<dbReference type="InterPro" id="IPR004240">
    <property type="entry name" value="EMP70"/>
</dbReference>
<evidence type="ECO:0000256" key="5">
    <source>
        <dbReference type="ARBA" id="ARBA00022989"/>
    </source>
</evidence>
<sequence>MLMKLADTFIYYNHVDLNISYHSGEGEEWGERFSDPTRGGRIVSVRVSPRSIAHESADNLNCGGDRPLLTFGPKTLPPGSQIIYTYSVNFVKDNSIKWSSRWDHILEANYPQSNIQWFSIFNSLIIVLFLSGMVAMILLRTLHKDILRYNQDSGEEAAEEFGWKLVHGDVFRPPRKTLLLSVLVGSGTQVLIMAAVTLVFACLGFLSPANRGSLMTCALVLYVCLGTSAGYVSARLYKSLGGERWKTNVLLTAMLCPG</sequence>
<dbReference type="OrthoDB" id="6371684at2759"/>
<dbReference type="PANTHER" id="PTHR10766:SF111">
    <property type="entry name" value="TRANSMEMBRANE 9 SUPERFAMILY MEMBER 2"/>
    <property type="match status" value="1"/>
</dbReference>
<dbReference type="AlphaFoldDB" id="A0A7R8WUQ4"/>
<comment type="caution">
    <text evidence="7">Lacks conserved residue(s) required for the propagation of feature annotation.</text>
</comment>
<feature type="transmembrane region" description="Helical" evidence="7">
    <location>
        <begin position="178"/>
        <end position="206"/>
    </location>
</feature>
<dbReference type="GO" id="GO:0016020">
    <property type="term" value="C:membrane"/>
    <property type="evidence" value="ECO:0007669"/>
    <property type="project" value="UniProtKB-SubCell"/>
</dbReference>
<comment type="similarity">
    <text evidence="2 7">Belongs to the nonaspanin (TM9SF) (TC 9.A.2) family.</text>
</comment>
<keyword evidence="3 7" id="KW-0812">Transmembrane</keyword>
<reference evidence="8" key="1">
    <citation type="submission" date="2020-11" db="EMBL/GenBank/DDBJ databases">
        <authorList>
            <person name="Tran Van P."/>
        </authorList>
    </citation>
    <scope>NUCLEOTIDE SEQUENCE</scope>
</reference>
<accession>A0A7R8WUQ4</accession>
<feature type="transmembrane region" description="Helical" evidence="7">
    <location>
        <begin position="212"/>
        <end position="234"/>
    </location>
</feature>
<dbReference type="GO" id="GO:0072657">
    <property type="term" value="P:protein localization to membrane"/>
    <property type="evidence" value="ECO:0007669"/>
    <property type="project" value="TreeGrafter"/>
</dbReference>
<dbReference type="GO" id="GO:0005737">
    <property type="term" value="C:cytoplasm"/>
    <property type="evidence" value="ECO:0007669"/>
    <property type="project" value="UniProtKB-ARBA"/>
</dbReference>
<evidence type="ECO:0000256" key="4">
    <source>
        <dbReference type="ARBA" id="ARBA00022729"/>
    </source>
</evidence>
<feature type="transmembrane region" description="Helical" evidence="7">
    <location>
        <begin position="117"/>
        <end position="139"/>
    </location>
</feature>
<comment type="subcellular location">
    <subcellularLocation>
        <location evidence="1">Membrane</location>
        <topology evidence="1">Multi-pass membrane protein</topology>
    </subcellularLocation>
</comment>
<protein>
    <recommendedName>
        <fullName evidence="7">Transmembrane 9 superfamily member</fullName>
    </recommendedName>
</protein>
<evidence type="ECO:0000256" key="3">
    <source>
        <dbReference type="ARBA" id="ARBA00022692"/>
    </source>
</evidence>
<keyword evidence="5 7" id="KW-1133">Transmembrane helix</keyword>
<evidence type="ECO:0000256" key="7">
    <source>
        <dbReference type="RuleBase" id="RU363079"/>
    </source>
</evidence>
<evidence type="ECO:0000256" key="2">
    <source>
        <dbReference type="ARBA" id="ARBA00005227"/>
    </source>
</evidence>
<gene>
    <name evidence="8" type="ORF">CTOB1V02_LOCUS13340</name>
</gene>
<evidence type="ECO:0000256" key="6">
    <source>
        <dbReference type="ARBA" id="ARBA00023136"/>
    </source>
</evidence>
<dbReference type="Pfam" id="PF02990">
    <property type="entry name" value="EMP70"/>
    <property type="match status" value="1"/>
</dbReference>